<dbReference type="InterPro" id="IPR015421">
    <property type="entry name" value="PyrdxlP-dep_Trfase_major"/>
</dbReference>
<proteinExistence type="inferred from homology"/>
<comment type="similarity">
    <text evidence="2">Belongs to the class-I pyridoxal-phosphate-dependent aminotransferase family.</text>
</comment>
<comment type="subunit">
    <text evidence="3">Homodimer.</text>
</comment>
<dbReference type="GO" id="GO:0006520">
    <property type="term" value="P:amino acid metabolic process"/>
    <property type="evidence" value="ECO:0007669"/>
    <property type="project" value="InterPro"/>
</dbReference>
<evidence type="ECO:0000256" key="1">
    <source>
        <dbReference type="ARBA" id="ARBA00001933"/>
    </source>
</evidence>
<accession>A0A429G1I0</accession>
<protein>
    <submittedName>
        <fullName evidence="8">Pyridoxal phosphate-dependent aminotransferase</fullName>
    </submittedName>
</protein>
<evidence type="ECO:0000256" key="6">
    <source>
        <dbReference type="ARBA" id="ARBA00022898"/>
    </source>
</evidence>
<dbReference type="GO" id="GO:0030170">
    <property type="term" value="F:pyridoxal phosphate binding"/>
    <property type="evidence" value="ECO:0007669"/>
    <property type="project" value="InterPro"/>
</dbReference>
<dbReference type="InterPro" id="IPR050596">
    <property type="entry name" value="AspAT/PAT-like"/>
</dbReference>
<feature type="domain" description="Aminotransferase class I/classII large" evidence="7">
    <location>
        <begin position="37"/>
        <end position="354"/>
    </location>
</feature>
<dbReference type="GO" id="GO:0008483">
    <property type="term" value="F:transaminase activity"/>
    <property type="evidence" value="ECO:0007669"/>
    <property type="project" value="UniProtKB-KW"/>
</dbReference>
<comment type="cofactor">
    <cofactor evidence="1">
        <name>pyridoxal 5'-phosphate</name>
        <dbReference type="ChEBI" id="CHEBI:597326"/>
    </cofactor>
</comment>
<evidence type="ECO:0000256" key="2">
    <source>
        <dbReference type="ARBA" id="ARBA00007441"/>
    </source>
</evidence>
<dbReference type="AlphaFoldDB" id="A0A429G1I0"/>
<evidence type="ECO:0000256" key="3">
    <source>
        <dbReference type="ARBA" id="ARBA00011738"/>
    </source>
</evidence>
<keyword evidence="6" id="KW-0663">Pyridoxal phosphate</keyword>
<dbReference type="Gene3D" id="3.40.640.10">
    <property type="entry name" value="Type I PLP-dependent aspartate aminotransferase-like (Major domain)"/>
    <property type="match status" value="1"/>
</dbReference>
<dbReference type="InterPro" id="IPR015424">
    <property type="entry name" value="PyrdxlP-dep_Trfase"/>
</dbReference>
<evidence type="ECO:0000256" key="4">
    <source>
        <dbReference type="ARBA" id="ARBA00022576"/>
    </source>
</evidence>
<dbReference type="CDD" id="cd00609">
    <property type="entry name" value="AAT_like"/>
    <property type="match status" value="1"/>
</dbReference>
<evidence type="ECO:0000259" key="7">
    <source>
        <dbReference type="Pfam" id="PF00155"/>
    </source>
</evidence>
<keyword evidence="5 8" id="KW-0808">Transferase</keyword>
<evidence type="ECO:0000313" key="8">
    <source>
        <dbReference type="EMBL" id="RSN67663.1"/>
    </source>
</evidence>
<evidence type="ECO:0000313" key="9">
    <source>
        <dbReference type="Proteomes" id="UP000278149"/>
    </source>
</evidence>
<name>A0A429G1I0_9CREN</name>
<organism evidence="8 9">
    <name type="scientific">Candidatus Korarchaeum cryptofilum</name>
    <dbReference type="NCBI Taxonomy" id="498846"/>
    <lineage>
        <taxon>Archaea</taxon>
        <taxon>Thermoproteota</taxon>
        <taxon>Candidatus Korarchaeia</taxon>
        <taxon>Candidatus Korarchaeales</taxon>
        <taxon>Candidatus Korarchaeaceae</taxon>
        <taxon>Candidatus Korarchaeum</taxon>
    </lineage>
</organism>
<reference evidence="8 9" key="1">
    <citation type="submission" date="2018-10" db="EMBL/GenBank/DDBJ databases">
        <title>Co-occurring genomic capacity for anaerobic methane metabolism and dissimilatory sulfite reduction discovered in the Korarchaeota.</title>
        <authorList>
            <person name="Mckay L.J."/>
            <person name="Dlakic M."/>
            <person name="Fields M.W."/>
            <person name="Delmont T.O."/>
            <person name="Eren A.M."/>
            <person name="Jay Z.J."/>
            <person name="Klingelsmith K.B."/>
            <person name="Rusch D.B."/>
            <person name="Inskeep W.P."/>
        </authorList>
    </citation>
    <scope>NUCLEOTIDE SEQUENCE [LARGE SCALE GENOMIC DNA]</scope>
    <source>
        <strain evidence="8 9">WS</strain>
    </source>
</reference>
<dbReference type="InterPro" id="IPR004839">
    <property type="entry name" value="Aminotransferase_I/II_large"/>
</dbReference>
<dbReference type="PANTHER" id="PTHR46383:SF1">
    <property type="entry name" value="ASPARTATE AMINOTRANSFERASE"/>
    <property type="match status" value="1"/>
</dbReference>
<dbReference type="Proteomes" id="UP000278149">
    <property type="component" value="Unassembled WGS sequence"/>
</dbReference>
<evidence type="ECO:0000256" key="5">
    <source>
        <dbReference type="ARBA" id="ARBA00022679"/>
    </source>
</evidence>
<comment type="caution">
    <text evidence="8">The sequence shown here is derived from an EMBL/GenBank/DDBJ whole genome shotgun (WGS) entry which is preliminary data.</text>
</comment>
<gene>
    <name evidence="8" type="ORF">D9Q81_07655</name>
</gene>
<dbReference type="PANTHER" id="PTHR46383">
    <property type="entry name" value="ASPARTATE AMINOTRANSFERASE"/>
    <property type="match status" value="1"/>
</dbReference>
<dbReference type="SUPFAM" id="SSF53383">
    <property type="entry name" value="PLP-dependent transferases"/>
    <property type="match status" value="1"/>
</dbReference>
<dbReference type="Pfam" id="PF00155">
    <property type="entry name" value="Aminotran_1_2"/>
    <property type="match status" value="1"/>
</dbReference>
<keyword evidence="4 8" id="KW-0032">Aminotransferase</keyword>
<dbReference type="RefSeq" id="WP_125742501.1">
    <property type="nucleotide sequence ID" value="NZ_RCOR01000042.1"/>
</dbReference>
<sequence>MLTIRDVFDACRRKESEGKRVINAHIGEPSHEPPVQLRELGIGEMGRKYLPFVGTEAARESISHFGSEFLGRDLEKDRIFITNGGAQSLLISALAASKIRRGRILVPAPGFPQYFEHASEFGYQISTYDPLAEDLVNEVTSKLEGVSGVLINYPNNPTGFVQPNSELMDLWDELRRRNVLLINDAAYSQIYFGERVEVVGDIIADTFSKTFALPGLRIGYIYWGAERPELVGRILYLMTAGVSEISQFIIMKMIEAASDDYFRRVREHYAKLKDEVIREARKAGLIFPEPRGAFYLYSMHPNVPDSNELAMKLLNRDPVVGIVPAAAFRGGKEYFRISYGVLSEVDIRELFGAIRETTS</sequence>
<dbReference type="EMBL" id="RCOR01000042">
    <property type="protein sequence ID" value="RSN67663.1"/>
    <property type="molecule type" value="Genomic_DNA"/>
</dbReference>